<gene>
    <name evidence="1" type="ORF">GBF38_020110</name>
</gene>
<evidence type="ECO:0000313" key="2">
    <source>
        <dbReference type="Proteomes" id="UP000805704"/>
    </source>
</evidence>
<proteinExistence type="predicted"/>
<protein>
    <submittedName>
        <fullName evidence="1">Uncharacterized protein</fullName>
    </submittedName>
</protein>
<name>A0ACB7FCX3_NIBAL</name>
<dbReference type="Proteomes" id="UP000805704">
    <property type="component" value="Chromosome 12"/>
</dbReference>
<sequence>RCTVSSLLRLLGFLTGVILNKASEVTKIFRTLKFITRAAVFNIAAAEISNALSNTDALTALLEKSG</sequence>
<reference evidence="1" key="1">
    <citation type="submission" date="2020-04" db="EMBL/GenBank/DDBJ databases">
        <title>A chromosome-scale assembly and high-density genetic map of the yellow drum (Nibea albiflora) genome.</title>
        <authorList>
            <person name="Xu D."/>
            <person name="Zhang W."/>
            <person name="Chen R."/>
            <person name="Tan P."/>
            <person name="Wang L."/>
            <person name="Song H."/>
            <person name="Tian L."/>
            <person name="Zhu Q."/>
            <person name="Wang B."/>
        </authorList>
    </citation>
    <scope>NUCLEOTIDE SEQUENCE</scope>
    <source>
        <strain evidence="1">ZJHYS-2018</strain>
    </source>
</reference>
<feature type="non-terminal residue" evidence="1">
    <location>
        <position position="1"/>
    </location>
</feature>
<keyword evidence="2" id="KW-1185">Reference proteome</keyword>
<organism evidence="1 2">
    <name type="scientific">Nibea albiflora</name>
    <name type="common">Yellow drum</name>
    <name type="synonym">Corvina albiflora</name>
    <dbReference type="NCBI Taxonomy" id="240163"/>
    <lineage>
        <taxon>Eukaryota</taxon>
        <taxon>Metazoa</taxon>
        <taxon>Chordata</taxon>
        <taxon>Craniata</taxon>
        <taxon>Vertebrata</taxon>
        <taxon>Euteleostomi</taxon>
        <taxon>Actinopterygii</taxon>
        <taxon>Neopterygii</taxon>
        <taxon>Teleostei</taxon>
        <taxon>Neoteleostei</taxon>
        <taxon>Acanthomorphata</taxon>
        <taxon>Eupercaria</taxon>
        <taxon>Sciaenidae</taxon>
        <taxon>Nibea</taxon>
    </lineage>
</organism>
<accession>A0ACB7FCX3</accession>
<comment type="caution">
    <text evidence="1">The sequence shown here is derived from an EMBL/GenBank/DDBJ whole genome shotgun (WGS) entry which is preliminary data.</text>
</comment>
<dbReference type="EMBL" id="CM024800">
    <property type="protein sequence ID" value="KAG8012374.1"/>
    <property type="molecule type" value="Genomic_DNA"/>
</dbReference>
<evidence type="ECO:0000313" key="1">
    <source>
        <dbReference type="EMBL" id="KAG8012374.1"/>
    </source>
</evidence>